<dbReference type="EMBL" id="DS268554">
    <property type="protein sequence ID" value="EFO89326.1"/>
    <property type="molecule type" value="Genomic_DNA"/>
</dbReference>
<dbReference type="Pfam" id="PF00646">
    <property type="entry name" value="F-box"/>
    <property type="match status" value="1"/>
</dbReference>
<dbReference type="InParanoid" id="E3N863"/>
<evidence type="ECO:0000259" key="1">
    <source>
        <dbReference type="PROSITE" id="PS50181"/>
    </source>
</evidence>
<dbReference type="HOGENOM" id="CLU_641305_0_0_1"/>
<dbReference type="PANTHER" id="PTHR23015:SF4">
    <property type="entry name" value="DUF38 DOMAIN-CONTAINING PROTEIN-RELATED"/>
    <property type="match status" value="1"/>
</dbReference>
<accession>E3N863</accession>
<dbReference type="Proteomes" id="UP000008281">
    <property type="component" value="Unassembled WGS sequence"/>
</dbReference>
<reference evidence="2" key="1">
    <citation type="submission" date="2007-07" db="EMBL/GenBank/DDBJ databases">
        <title>PCAP assembly of the Caenorhabditis remanei genome.</title>
        <authorList>
            <consortium name="The Caenorhabditis remanei Sequencing Consortium"/>
            <person name="Wilson R.K."/>
        </authorList>
    </citation>
    <scope>NUCLEOTIDE SEQUENCE [LARGE SCALE GENOMIC DNA]</scope>
    <source>
        <strain evidence="2">PB4641</strain>
    </source>
</reference>
<dbReference type="InterPro" id="IPR040161">
    <property type="entry name" value="FB224"/>
</dbReference>
<dbReference type="OrthoDB" id="5906486at2759"/>
<dbReference type="Pfam" id="PF17906">
    <property type="entry name" value="HTH_48"/>
    <property type="match status" value="1"/>
</dbReference>
<protein>
    <recommendedName>
        <fullName evidence="1">F-box domain-containing protein</fullName>
    </recommendedName>
</protein>
<dbReference type="SMART" id="SM00256">
    <property type="entry name" value="FBOX"/>
    <property type="match status" value="1"/>
</dbReference>
<dbReference type="SUPFAM" id="SSF81383">
    <property type="entry name" value="F-box domain"/>
    <property type="match status" value="1"/>
</dbReference>
<dbReference type="GO" id="GO:0045087">
    <property type="term" value="P:innate immune response"/>
    <property type="evidence" value="ECO:0007669"/>
    <property type="project" value="TreeGrafter"/>
</dbReference>
<dbReference type="PROSITE" id="PS50181">
    <property type="entry name" value="FBOX"/>
    <property type="match status" value="1"/>
</dbReference>
<feature type="domain" description="F-box" evidence="1">
    <location>
        <begin position="71"/>
        <end position="121"/>
    </location>
</feature>
<dbReference type="Pfam" id="PF01827">
    <property type="entry name" value="FTH"/>
    <property type="match status" value="1"/>
</dbReference>
<dbReference type="AlphaFoldDB" id="E3N863"/>
<proteinExistence type="predicted"/>
<keyword evidence="3" id="KW-1185">Reference proteome</keyword>
<dbReference type="CDD" id="cd22150">
    <property type="entry name" value="F-box_CeFBXA-like"/>
    <property type="match status" value="1"/>
</dbReference>
<dbReference type="OMA" id="SNITRCH"/>
<dbReference type="InterPro" id="IPR041426">
    <property type="entry name" value="Mos1_HTH"/>
</dbReference>
<gene>
    <name evidence="2" type="ORF">CRE_15659</name>
</gene>
<dbReference type="InterPro" id="IPR001810">
    <property type="entry name" value="F-box_dom"/>
</dbReference>
<dbReference type="InterPro" id="IPR002900">
    <property type="entry name" value="DUF38/FTH_CAE_spp"/>
</dbReference>
<dbReference type="eggNOG" id="ENOG502TJQY">
    <property type="taxonomic scope" value="Eukaryota"/>
</dbReference>
<dbReference type="PANTHER" id="PTHR23015">
    <property type="entry name" value="UNCHARACTERIZED C.ELEGANS PROTEIN"/>
    <property type="match status" value="1"/>
</dbReference>
<evidence type="ECO:0000313" key="2">
    <source>
        <dbReference type="EMBL" id="EFO89326.1"/>
    </source>
</evidence>
<dbReference type="InterPro" id="IPR036047">
    <property type="entry name" value="F-box-like_dom_sf"/>
</dbReference>
<sequence>MSDSLCNNPIAIRACILNDVLRRKSIEKSFGDLCKVIGYQRMSFADFKYWFDRFSGGNYELEDEKSAPSKVLEFSNLPVDVIDIIVKNLKLKEQLILRKVCKQLRDIVDDQKTFPLKYIEIGCADNYIFCQFDNKNVFYVDGTWEKPDPYYYSHFRDFKVIRSNDYVKTACTDLDFVLKNSNLHLDRFDFVYTRFINTRKGDEKQERAKQNFESVKSILKSMDRKLVVKQFELRDSELEVMLDILPFIKPGTLEYIEIFRSRNQMDWNVNGESYEIIKLVNMEQWKQATEVYCRYAFEYFQQEHFAHFKRVGFYEWSIYPRLLVAFRNLFLIPLSNITRCHVDTKDGFMLDDIDIEYYGRLVGQPAPPLDQYGITRHYDIPGTTDYLEFNLRDRMEDMTIKKKSRLTD</sequence>
<organism evidence="3">
    <name type="scientific">Caenorhabditis remanei</name>
    <name type="common">Caenorhabditis vulgaris</name>
    <dbReference type="NCBI Taxonomy" id="31234"/>
    <lineage>
        <taxon>Eukaryota</taxon>
        <taxon>Metazoa</taxon>
        <taxon>Ecdysozoa</taxon>
        <taxon>Nematoda</taxon>
        <taxon>Chromadorea</taxon>
        <taxon>Rhabditida</taxon>
        <taxon>Rhabditina</taxon>
        <taxon>Rhabditomorpha</taxon>
        <taxon>Rhabditoidea</taxon>
        <taxon>Rhabditidae</taxon>
        <taxon>Peloderinae</taxon>
        <taxon>Caenorhabditis</taxon>
    </lineage>
</organism>
<name>E3N863_CAERE</name>
<evidence type="ECO:0000313" key="3">
    <source>
        <dbReference type="Proteomes" id="UP000008281"/>
    </source>
</evidence>